<dbReference type="EMBL" id="KF901090">
    <property type="protein sequence ID" value="AIF17716.1"/>
    <property type="molecule type" value="Genomic_DNA"/>
</dbReference>
<feature type="active site" description="Charge relay system" evidence="5">
    <location>
        <position position="336"/>
    </location>
</feature>
<dbReference type="Gene3D" id="2.60.40.10">
    <property type="entry name" value="Immunoglobulins"/>
    <property type="match status" value="1"/>
</dbReference>
<dbReference type="SUPFAM" id="SSF49785">
    <property type="entry name" value="Galactose-binding domain-like"/>
    <property type="match status" value="1"/>
</dbReference>
<organism evidence="9">
    <name type="scientific">uncultured marine group II/III euryarchaeote KM3_79_A05</name>
    <dbReference type="NCBI Taxonomy" id="1456513"/>
    <lineage>
        <taxon>Archaea</taxon>
        <taxon>Methanobacteriati</taxon>
        <taxon>Methanobacteriota</taxon>
        <taxon>environmental samples</taxon>
    </lineage>
</organism>
<keyword evidence="6" id="KW-0472">Membrane</keyword>
<feature type="active site" description="Charge relay system" evidence="5">
    <location>
        <position position="533"/>
    </location>
</feature>
<dbReference type="InterPro" id="IPR008979">
    <property type="entry name" value="Galactose-bd-like_sf"/>
</dbReference>
<evidence type="ECO:0000259" key="7">
    <source>
        <dbReference type="Pfam" id="PF00082"/>
    </source>
</evidence>
<dbReference type="InterPro" id="IPR000209">
    <property type="entry name" value="Peptidase_S8/S53_dom"/>
</dbReference>
<dbReference type="PANTHER" id="PTHR43399">
    <property type="entry name" value="SUBTILISIN-RELATED"/>
    <property type="match status" value="1"/>
</dbReference>
<dbReference type="InterPro" id="IPR011635">
    <property type="entry name" value="CARDB"/>
</dbReference>
<name>A0A075HMS3_9EURY</name>
<accession>A0A075HMS3</accession>
<evidence type="ECO:0000313" key="9">
    <source>
        <dbReference type="EMBL" id="AIF17716.1"/>
    </source>
</evidence>
<comment type="similarity">
    <text evidence="1 5">Belongs to the peptidase S8 family.</text>
</comment>
<evidence type="ECO:0000256" key="5">
    <source>
        <dbReference type="PROSITE-ProRule" id="PRU01240"/>
    </source>
</evidence>
<dbReference type="InterPro" id="IPR051048">
    <property type="entry name" value="Peptidase_S8/S53_subtilisin"/>
</dbReference>
<dbReference type="CDD" id="cd04842">
    <property type="entry name" value="Peptidases_S8_Kp43_protease"/>
    <property type="match status" value="1"/>
</dbReference>
<dbReference type="SUPFAM" id="SSF52743">
    <property type="entry name" value="Subtilisin-like"/>
    <property type="match status" value="1"/>
</dbReference>
<feature type="active site" description="Charge relay system" evidence="5">
    <location>
        <position position="302"/>
    </location>
</feature>
<feature type="domain" description="Peptidase S8/S53" evidence="7">
    <location>
        <begin position="293"/>
        <end position="588"/>
    </location>
</feature>
<reference evidence="9" key="1">
    <citation type="journal article" date="2014" name="Genome Biol. Evol.">
        <title>Pangenome evidence for extensive interdomain horizontal transfer affecting lineage core and shell genes in uncultured planktonic thaumarchaeota and euryarchaeota.</title>
        <authorList>
            <person name="Deschamps P."/>
            <person name="Zivanovic Y."/>
            <person name="Moreira D."/>
            <person name="Rodriguez-Valera F."/>
            <person name="Lopez-Garcia P."/>
        </authorList>
    </citation>
    <scope>NUCLEOTIDE SEQUENCE</scope>
</reference>
<dbReference type="Pfam" id="PF00082">
    <property type="entry name" value="Peptidase_S8"/>
    <property type="match status" value="1"/>
</dbReference>
<evidence type="ECO:0000256" key="3">
    <source>
        <dbReference type="ARBA" id="ARBA00022801"/>
    </source>
</evidence>
<keyword evidence="6" id="KW-0812">Transmembrane</keyword>
<evidence type="ECO:0000259" key="8">
    <source>
        <dbReference type="Pfam" id="PF07705"/>
    </source>
</evidence>
<dbReference type="InterPro" id="IPR013783">
    <property type="entry name" value="Ig-like_fold"/>
</dbReference>
<evidence type="ECO:0000256" key="1">
    <source>
        <dbReference type="ARBA" id="ARBA00011073"/>
    </source>
</evidence>
<dbReference type="InterPro" id="IPR015500">
    <property type="entry name" value="Peptidase_S8_subtilisin-rel"/>
</dbReference>
<keyword evidence="4 5" id="KW-0720">Serine protease</keyword>
<evidence type="ECO:0000256" key="2">
    <source>
        <dbReference type="ARBA" id="ARBA00022670"/>
    </source>
</evidence>
<dbReference type="Pfam" id="PF07705">
    <property type="entry name" value="CARDB"/>
    <property type="match status" value="1"/>
</dbReference>
<sequence length="1612" mass="170738">MVNQHERSKAPQGSDEPMNDRRLVLVTLVMLVLSGWSTGIASASATEDEVATQYADSTSENELFQAFSSVIESTHELRRTSGLIHSPYGTFDPIEQPIPLGPENLFDSAALERTRFALVQSTSADLTGISQTLSELGLVLIETIPDDTILIRIPMQFDAATTLSEIGNLDEVRWAGHLPIAWRVSPEVAVLAGRDSITVDLDLTPAPDITQIELQSLQADLASISGELGPRAVCDAYLCQPRAVNALWLPVLAMDGRILHIHEASRITIHNSVASDVSGISQALINSGNTLNGSGEVLAISDTGLDSDHGDFEGRIRGIYHQFGPDNSALDRNSGHGTHVTATLLGDGSGDMSALGMVPAASFHFYQLEVDSSGLLARWGSLYDMFTHSWQNSARIQTNSWGNENLVGQYSSDSRSADSFIVDNPRFLVLFAAGDLGADGSNTVTPPGSAKNVLTIGASTTGAAGSDPAGSVPASSSIGATLDGRIKPDLVAPGVMLCSAQAEEAESAQGESCSSATHDDGSTPLYMTLNGSSMATAVAAGGATMVRQHLRTVEGITEPRSDLLKALLINGAEDLGTNDVPNPSEGWGQIDVANSISPSHDGTALDLFYDDSRELDPAHGFVYTFTVDSTTDLDITLVWVDSEASTISNHTATKLVNDLDLSATAPDGTVYLGNVFSSGYSTTGGVADRLNNVERIKIPAGNSGLWKVTIGHAGGMPQDFSLVATGLLVEENTADLAVFEGSLSTSILAPLQGDTVLVEAAWRNQAGQDSGAYTIEIEDLTEGTILYTSDLSSLAGGATTSLSFPHVFQTTGDHILELRLDTGDSVTEINDETSGLDNNRYQLTVEISQIGVRITPLMEDGSLPETPLELEQAMSRTLDPSTGSIITYEFQLKNEGTSEVTVGLSVTPLQRVDEQGILQAPKDEWWKLLNESAPWDLAAFGEEGDSTIVTLTLEDVDADLMNPSGAEYALPGTFVNDLNLFDKNAPTISHTIRVTSIVERIEGLHTILAGTGDNLGAKPGQTATFSLSIRNTGNGETQYSVSCSSPNQWIIQIGDSQSSSVILDPLSRLQFLPLPIHVRVPPAQGGSPAAGLTEDVSCVTISVQDSSVTATDVATVNVFESLDFTVDLMNEEGLILGALALAEDRAVLNGELSETMVLVSNDGNVPMDFTMTVSSSLNTWAAQLVLDTEESTGELDFSIPAGDTVTITLQMMVPMNAEMDTRNTLTLRTTLIGSEMVTNGTRFIVQEIASLEASDNSQISVSLGQTGTADVWVRNAGNVPLTLTWSIGSLPHGWVGGFQSIIPTSLDMNREALVTVGLDVPGNLPVGLSDGIVPVIVEAVTPGMETVIHTFELEVEIVPSIWVVMTSEKMTVNDISSGSSGAFRILVENLGNSNSGFTFETSSLDYWSFDINPPSDEMIPAGGSIEIVVRATPSSSASLGLASFVLWANSTDDGSSNSITNEEMELEISRARDDSCSGIGCLMVQLGLPQWSLALIFLIVLAGVGVALVRMRRESAAAMSSDEELIPVGSALHSGSNVERREMALETSSAGEVLSKAVSDDEISNVLASSMPTLSLPPVPPGAMPLPPSGLPDGWTMDQWVAYGHIWHEQNK</sequence>
<feature type="domain" description="CARDB" evidence="8">
    <location>
        <begin position="734"/>
        <end position="832"/>
    </location>
</feature>
<dbReference type="Gene3D" id="2.60.120.380">
    <property type="match status" value="1"/>
</dbReference>
<dbReference type="PANTHER" id="PTHR43399:SF4">
    <property type="entry name" value="CELL WALL-ASSOCIATED PROTEASE"/>
    <property type="match status" value="1"/>
</dbReference>
<dbReference type="GO" id="GO:0004252">
    <property type="term" value="F:serine-type endopeptidase activity"/>
    <property type="evidence" value="ECO:0007669"/>
    <property type="project" value="UniProtKB-UniRule"/>
</dbReference>
<dbReference type="Gene3D" id="3.40.50.200">
    <property type="entry name" value="Peptidase S8/S53 domain"/>
    <property type="match status" value="1"/>
</dbReference>
<evidence type="ECO:0000256" key="4">
    <source>
        <dbReference type="ARBA" id="ARBA00022825"/>
    </source>
</evidence>
<protein>
    <submittedName>
        <fullName evidence="9">KP-43 peptidase</fullName>
    </submittedName>
</protein>
<keyword evidence="2 5" id="KW-0645">Protease</keyword>
<dbReference type="InterPro" id="IPR034058">
    <property type="entry name" value="TagA/B/C/D_pept_dom"/>
</dbReference>
<keyword evidence="6" id="KW-1133">Transmembrane helix</keyword>
<proteinExistence type="inferred from homology"/>
<dbReference type="PROSITE" id="PS51892">
    <property type="entry name" value="SUBTILASE"/>
    <property type="match status" value="1"/>
</dbReference>
<feature type="transmembrane region" description="Helical" evidence="6">
    <location>
        <begin position="1491"/>
        <end position="1509"/>
    </location>
</feature>
<evidence type="ECO:0000256" key="6">
    <source>
        <dbReference type="SAM" id="Phobius"/>
    </source>
</evidence>
<dbReference type="PRINTS" id="PR00723">
    <property type="entry name" value="SUBTILISIN"/>
</dbReference>
<keyword evidence="3 5" id="KW-0378">Hydrolase</keyword>
<dbReference type="InterPro" id="IPR036852">
    <property type="entry name" value="Peptidase_S8/S53_dom_sf"/>
</dbReference>
<dbReference type="GO" id="GO:0006508">
    <property type="term" value="P:proteolysis"/>
    <property type="evidence" value="ECO:0007669"/>
    <property type="project" value="UniProtKB-KW"/>
</dbReference>